<dbReference type="EMBL" id="CAXKWB010026082">
    <property type="protein sequence ID" value="CAL4129442.1"/>
    <property type="molecule type" value="Genomic_DNA"/>
</dbReference>
<name>A0AAV2RKA9_MEGNR</name>
<feature type="non-terminal residue" evidence="1">
    <location>
        <position position="312"/>
    </location>
</feature>
<dbReference type="GO" id="GO:0051879">
    <property type="term" value="F:Hsp90 protein binding"/>
    <property type="evidence" value="ECO:0007669"/>
    <property type="project" value="TreeGrafter"/>
</dbReference>
<dbReference type="GO" id="GO:0030544">
    <property type="term" value="F:Hsp70 protein binding"/>
    <property type="evidence" value="ECO:0007669"/>
    <property type="project" value="TreeGrafter"/>
</dbReference>
<dbReference type="Proteomes" id="UP001497623">
    <property type="component" value="Unassembled WGS sequence"/>
</dbReference>
<dbReference type="PANTHER" id="PTHR21207">
    <property type="entry name" value="PARKIN COREGULATED GENE PROTEIN PARK2 COREGULATED"/>
    <property type="match status" value="1"/>
</dbReference>
<dbReference type="Pfam" id="PF10274">
    <property type="entry name" value="ParcG"/>
    <property type="match status" value="1"/>
</dbReference>
<dbReference type="InterPro" id="IPR019399">
    <property type="entry name" value="Parkin_co-regulated_protein"/>
</dbReference>
<evidence type="ECO:0000313" key="2">
    <source>
        <dbReference type="Proteomes" id="UP001497623"/>
    </source>
</evidence>
<sequence>MNFMLLCTLKHHKTVKHVRNLSEAPLLNFLNNISKLECCSFILNTIKSLLRVFNSPNIYQIHRVSSTQSREASLTPSAPGNYASSFRNPRNPMTSTSCVIIPESQTRRTSGNGFPKAQGQLNPVPVQPEDTKKVYEYFEHNQSIILRKKRHVTLLSQLADYRKKLPLIYNLLERIAFSYILYIKYNLILFVRGGEHTFNVLNEFNLFLIRALNTRNPRVICTVLKVLQELVTSAALVGEALVPYYRQILPTLNLFKHKNVNSGDEIDYSQQRRENLGDLIQETLEMLERHGGRDAYINIKYMVPTYQSCVMN</sequence>
<comment type="caution">
    <text evidence="1">The sequence shown here is derived from an EMBL/GenBank/DDBJ whole genome shotgun (WGS) entry which is preliminary data.</text>
</comment>
<proteinExistence type="predicted"/>
<dbReference type="PANTHER" id="PTHR21207:SF2">
    <property type="entry name" value="PARKIN COREGULATED GENE PROTEIN"/>
    <property type="match status" value="1"/>
</dbReference>
<organism evidence="1 2">
    <name type="scientific">Meganyctiphanes norvegica</name>
    <name type="common">Northern krill</name>
    <name type="synonym">Thysanopoda norvegica</name>
    <dbReference type="NCBI Taxonomy" id="48144"/>
    <lineage>
        <taxon>Eukaryota</taxon>
        <taxon>Metazoa</taxon>
        <taxon>Ecdysozoa</taxon>
        <taxon>Arthropoda</taxon>
        <taxon>Crustacea</taxon>
        <taxon>Multicrustacea</taxon>
        <taxon>Malacostraca</taxon>
        <taxon>Eumalacostraca</taxon>
        <taxon>Eucarida</taxon>
        <taxon>Euphausiacea</taxon>
        <taxon>Euphausiidae</taxon>
        <taxon>Meganyctiphanes</taxon>
    </lineage>
</organism>
<dbReference type="AlphaFoldDB" id="A0AAV2RKA9"/>
<evidence type="ECO:0000313" key="1">
    <source>
        <dbReference type="EMBL" id="CAL4129442.1"/>
    </source>
</evidence>
<keyword evidence="2" id="KW-1185">Reference proteome</keyword>
<gene>
    <name evidence="1" type="ORF">MNOR_LOCUS26301</name>
</gene>
<protein>
    <submittedName>
        <fullName evidence="1">Uncharacterized protein</fullName>
    </submittedName>
</protein>
<reference evidence="1 2" key="1">
    <citation type="submission" date="2024-05" db="EMBL/GenBank/DDBJ databases">
        <authorList>
            <person name="Wallberg A."/>
        </authorList>
    </citation>
    <scope>NUCLEOTIDE SEQUENCE [LARGE SCALE GENOMIC DNA]</scope>
</reference>
<accession>A0AAV2RKA9</accession>